<evidence type="ECO:0000259" key="14">
    <source>
        <dbReference type="PROSITE" id="PS50885"/>
    </source>
</evidence>
<dbReference type="CDD" id="cd00130">
    <property type="entry name" value="PAS"/>
    <property type="match status" value="1"/>
</dbReference>
<feature type="transmembrane region" description="Helical" evidence="11">
    <location>
        <begin position="168"/>
        <end position="190"/>
    </location>
</feature>
<comment type="subcellular location">
    <subcellularLocation>
        <location evidence="1">Cell membrane</location>
        <topology evidence="1">Multi-pass membrane protein</topology>
    </subcellularLocation>
</comment>
<dbReference type="InterPro" id="IPR004089">
    <property type="entry name" value="MCPsignal_dom"/>
</dbReference>
<protein>
    <recommendedName>
        <fullName evidence="17">Methyl-accepting chemotaxis protein</fullName>
    </recommendedName>
</protein>
<keyword evidence="6 11" id="KW-1133">Transmembrane helix</keyword>
<evidence type="ECO:0000256" key="1">
    <source>
        <dbReference type="ARBA" id="ARBA00004651"/>
    </source>
</evidence>
<dbReference type="InterPro" id="IPR003122">
    <property type="entry name" value="Tar_rcpt_lig-bd"/>
</dbReference>
<dbReference type="GO" id="GO:0005886">
    <property type="term" value="C:plasma membrane"/>
    <property type="evidence" value="ECO:0007669"/>
    <property type="project" value="UniProtKB-SubCell"/>
</dbReference>
<dbReference type="InterPro" id="IPR013655">
    <property type="entry name" value="PAS_fold_3"/>
</dbReference>
<evidence type="ECO:0000256" key="8">
    <source>
        <dbReference type="ARBA" id="ARBA00023224"/>
    </source>
</evidence>
<evidence type="ECO:0000256" key="10">
    <source>
        <dbReference type="PROSITE-ProRule" id="PRU00284"/>
    </source>
</evidence>
<dbReference type="NCBIfam" id="TIGR00229">
    <property type="entry name" value="sensory_box"/>
    <property type="match status" value="1"/>
</dbReference>
<dbReference type="Gene3D" id="1.10.287.950">
    <property type="entry name" value="Methyl-accepting chemotaxis protein"/>
    <property type="match status" value="2"/>
</dbReference>
<accession>A0A512DZA1</accession>
<dbReference type="Gene3D" id="6.10.340.10">
    <property type="match status" value="1"/>
</dbReference>
<evidence type="ECO:0000259" key="13">
    <source>
        <dbReference type="PROSITE" id="PS50112"/>
    </source>
</evidence>
<evidence type="ECO:0008006" key="17">
    <source>
        <dbReference type="Google" id="ProtNLM"/>
    </source>
</evidence>
<dbReference type="Gene3D" id="3.30.450.20">
    <property type="entry name" value="PAS domain"/>
    <property type="match status" value="1"/>
</dbReference>
<keyword evidence="3" id="KW-0488">Methylation</keyword>
<feature type="transmembrane region" description="Helical" evidence="11">
    <location>
        <begin position="347"/>
        <end position="366"/>
    </location>
</feature>
<evidence type="ECO:0000256" key="11">
    <source>
        <dbReference type="SAM" id="Phobius"/>
    </source>
</evidence>
<evidence type="ECO:0000256" key="6">
    <source>
        <dbReference type="ARBA" id="ARBA00022989"/>
    </source>
</evidence>
<keyword evidence="7 11" id="KW-0472">Membrane</keyword>
<evidence type="ECO:0000313" key="16">
    <source>
        <dbReference type="Proteomes" id="UP000321523"/>
    </source>
</evidence>
<dbReference type="SUPFAM" id="SSF58104">
    <property type="entry name" value="Methyl-accepting chemotaxis protein (MCP) signaling domain"/>
    <property type="match status" value="1"/>
</dbReference>
<keyword evidence="5 11" id="KW-0812">Transmembrane</keyword>
<keyword evidence="8 10" id="KW-0807">Transducer</keyword>
<dbReference type="Pfam" id="PF07238">
    <property type="entry name" value="PilZ"/>
    <property type="match status" value="1"/>
</dbReference>
<dbReference type="InterPro" id="IPR003660">
    <property type="entry name" value="HAMP_dom"/>
</dbReference>
<comment type="caution">
    <text evidence="15">The sequence shown here is derived from an EMBL/GenBank/DDBJ whole genome shotgun (WGS) entry which is preliminary data.</text>
</comment>
<dbReference type="OrthoDB" id="266313at2"/>
<keyword evidence="16" id="KW-1185">Reference proteome</keyword>
<dbReference type="GO" id="GO:0007165">
    <property type="term" value="P:signal transduction"/>
    <property type="evidence" value="ECO:0007669"/>
    <property type="project" value="UniProtKB-KW"/>
</dbReference>
<evidence type="ECO:0000256" key="4">
    <source>
        <dbReference type="ARBA" id="ARBA00022500"/>
    </source>
</evidence>
<dbReference type="InterPro" id="IPR035965">
    <property type="entry name" value="PAS-like_dom_sf"/>
</dbReference>
<evidence type="ECO:0000256" key="5">
    <source>
        <dbReference type="ARBA" id="ARBA00022692"/>
    </source>
</evidence>
<dbReference type="RefSeq" id="WP_044436869.1">
    <property type="nucleotide sequence ID" value="NZ_BJYZ01000032.1"/>
</dbReference>
<dbReference type="InterPro" id="IPR000014">
    <property type="entry name" value="PAS"/>
</dbReference>
<dbReference type="Pfam" id="PF02203">
    <property type="entry name" value="TarH"/>
    <property type="match status" value="1"/>
</dbReference>
<dbReference type="PANTHER" id="PTHR32089:SF112">
    <property type="entry name" value="LYSOZYME-LIKE PROTEIN-RELATED"/>
    <property type="match status" value="1"/>
</dbReference>
<evidence type="ECO:0000256" key="9">
    <source>
        <dbReference type="ARBA" id="ARBA00029447"/>
    </source>
</evidence>
<dbReference type="GO" id="GO:0006935">
    <property type="term" value="P:chemotaxis"/>
    <property type="evidence" value="ECO:0007669"/>
    <property type="project" value="UniProtKB-KW"/>
</dbReference>
<organism evidence="15 16">
    <name type="scientific">Skermanella aerolata</name>
    <dbReference type="NCBI Taxonomy" id="393310"/>
    <lineage>
        <taxon>Bacteria</taxon>
        <taxon>Pseudomonadati</taxon>
        <taxon>Pseudomonadota</taxon>
        <taxon>Alphaproteobacteria</taxon>
        <taxon>Rhodospirillales</taxon>
        <taxon>Azospirillaceae</taxon>
        <taxon>Skermanella</taxon>
    </lineage>
</organism>
<keyword evidence="2" id="KW-1003">Cell membrane</keyword>
<evidence type="ECO:0000256" key="3">
    <source>
        <dbReference type="ARBA" id="ARBA00022481"/>
    </source>
</evidence>
<dbReference type="PROSITE" id="PS50111">
    <property type="entry name" value="CHEMOTAXIS_TRANSDUC_2"/>
    <property type="match status" value="1"/>
</dbReference>
<feature type="domain" description="PAS" evidence="13">
    <location>
        <begin position="25"/>
        <end position="50"/>
    </location>
</feature>
<name>A0A512DZA1_9PROT</name>
<feature type="domain" description="HAMP" evidence="14">
    <location>
        <begin position="367"/>
        <end position="419"/>
    </location>
</feature>
<evidence type="ECO:0000259" key="12">
    <source>
        <dbReference type="PROSITE" id="PS50111"/>
    </source>
</evidence>
<dbReference type="PROSITE" id="PS50112">
    <property type="entry name" value="PAS"/>
    <property type="match status" value="1"/>
</dbReference>
<sequence length="782" mass="83843">MRVNEPVTGQEVLLPDGELLVSRTDAGGRIEFANKAFVDISGFSEQELFGAPHNIVRHPDMPKEAFQDLWATIKSGQSWEGLVKNRTKTGNFYWVRANVTPIMENGKPAGFISIRSKPSHEDVTTAEALYASMRRGQARGVAIQGGQIVETGLSHRLVRSSRSIKGRLIGAFVIMIIMMVTVGALGLSGMNASNTKIQTVSSETVLPLRNLKVISDAYAVSIVDASHKVRNGNMNWDEGAASVEKVRSVIQAGWTEFRHIQLSDEEKAALSRIEALLTSADTVVARLQDVLARTDAVALDDLVRHELYQAIDPLTDQISHLTDMQLIEVEKTISAAQSEFKWLTGQIMAILLACSLVTAVFGALLLRTVGRPLGRLEGHFEAIARGDSGHIIEMPRTSEFAHVTCLLRSMKAKLGFAAQERVEQDRQIADDRRKAVEAMAETVEREAGQAMERVASHTSAMARDADGMAVLAQRASANAQSVASAATQALANAQTVAAASEELTASIREISTQVANSSSITRRAVEAGRRTRQTIEALSAAVTRIGDVAGLIGDIASQTSRSTEEITRQIEEIQLVTGAAVAAVEEIGGIIAEVDQVSGTIAAAMEEQSAATQEISRNVAETSSAASEVSLRIAEVSADIGRTGDQAVQVKIGSGEVAANVQDLRGTLVKVVRTSSAEANRRRKPRFQVNERATVSLGADCHTCTIMNISEGGAMLTGLLNVPVGCQGELSLGQHGIRIGFTVLGMTRGRTHIKFDARQSESSAFEQDLQVMTRGLAPLNAA</sequence>
<dbReference type="Proteomes" id="UP000321523">
    <property type="component" value="Unassembled WGS sequence"/>
</dbReference>
<dbReference type="SUPFAM" id="SSF55785">
    <property type="entry name" value="PYP-like sensor domain (PAS domain)"/>
    <property type="match status" value="1"/>
</dbReference>
<dbReference type="PROSITE" id="PS50885">
    <property type="entry name" value="HAMP"/>
    <property type="match status" value="1"/>
</dbReference>
<evidence type="ECO:0000256" key="7">
    <source>
        <dbReference type="ARBA" id="ARBA00023136"/>
    </source>
</evidence>
<comment type="similarity">
    <text evidence="9">Belongs to the methyl-accepting chemotaxis (MCP) protein family.</text>
</comment>
<keyword evidence="4" id="KW-0145">Chemotaxis</keyword>
<reference evidence="15 16" key="1">
    <citation type="submission" date="2019-07" db="EMBL/GenBank/DDBJ databases">
        <title>Whole genome shotgun sequence of Skermanella aerolata NBRC 106429.</title>
        <authorList>
            <person name="Hosoyama A."/>
            <person name="Uohara A."/>
            <person name="Ohji S."/>
            <person name="Ichikawa N."/>
        </authorList>
    </citation>
    <scope>NUCLEOTIDE SEQUENCE [LARGE SCALE GENOMIC DNA]</scope>
    <source>
        <strain evidence="15 16">NBRC 106429</strain>
    </source>
</reference>
<proteinExistence type="inferred from homology"/>
<dbReference type="GO" id="GO:0035438">
    <property type="term" value="F:cyclic-di-GMP binding"/>
    <property type="evidence" value="ECO:0007669"/>
    <property type="project" value="InterPro"/>
</dbReference>
<evidence type="ECO:0000256" key="2">
    <source>
        <dbReference type="ARBA" id="ARBA00022475"/>
    </source>
</evidence>
<dbReference type="InterPro" id="IPR009875">
    <property type="entry name" value="PilZ_domain"/>
</dbReference>
<dbReference type="SUPFAM" id="SSF141371">
    <property type="entry name" value="PilZ domain-like"/>
    <property type="match status" value="1"/>
</dbReference>
<dbReference type="Pfam" id="PF08447">
    <property type="entry name" value="PAS_3"/>
    <property type="match status" value="1"/>
</dbReference>
<dbReference type="SMART" id="SM00283">
    <property type="entry name" value="MA"/>
    <property type="match status" value="1"/>
</dbReference>
<dbReference type="PANTHER" id="PTHR32089">
    <property type="entry name" value="METHYL-ACCEPTING CHEMOTAXIS PROTEIN MCPB"/>
    <property type="match status" value="1"/>
</dbReference>
<dbReference type="EMBL" id="BJYZ01000032">
    <property type="protein sequence ID" value="GEO41813.1"/>
    <property type="molecule type" value="Genomic_DNA"/>
</dbReference>
<evidence type="ECO:0000313" key="15">
    <source>
        <dbReference type="EMBL" id="GEO41813.1"/>
    </source>
</evidence>
<feature type="domain" description="Methyl-accepting transducer" evidence="12">
    <location>
        <begin position="446"/>
        <end position="644"/>
    </location>
</feature>
<dbReference type="AlphaFoldDB" id="A0A512DZA1"/>
<gene>
    <name evidence="15" type="ORF">SAE02_59610</name>
</gene>